<dbReference type="KEGG" id="spri:SPRI_3626"/>
<dbReference type="Proteomes" id="UP000060513">
    <property type="component" value="Chromosome"/>
</dbReference>
<dbReference type="OMA" id="WRIRMRR"/>
<dbReference type="GeneID" id="97235342"/>
<dbReference type="RefSeq" id="WP_005314587.1">
    <property type="nucleotide sequence ID" value="NZ_CP011340.1"/>
</dbReference>
<accession>A0A0M4DT65</accession>
<dbReference type="AlphaFoldDB" id="A0A0M4DT65"/>
<dbReference type="EMBL" id="CP011340">
    <property type="protein sequence ID" value="ALC21932.1"/>
    <property type="molecule type" value="Genomic_DNA"/>
</dbReference>
<sequence>MEAELVALAAAGATTLVQQMAVDSWAQARDRMVSFFSRRGGGEEDVIEGELETSRGELAAAMEASDEQTALDVQAEWRTRLRRTLLANPAAAAELRSMIDDLALPKGDQQVADVHNTISGGVQHGPVIQAGNVGSLSFGPPFGQT</sequence>
<organism evidence="1">
    <name type="scientific">Streptomyces pristinaespiralis</name>
    <dbReference type="NCBI Taxonomy" id="38300"/>
    <lineage>
        <taxon>Bacteria</taxon>
        <taxon>Bacillati</taxon>
        <taxon>Actinomycetota</taxon>
        <taxon>Actinomycetes</taxon>
        <taxon>Kitasatosporales</taxon>
        <taxon>Streptomycetaceae</taxon>
        <taxon>Streptomyces</taxon>
    </lineage>
</organism>
<name>A0A0M4DT65_STRPR</name>
<proteinExistence type="predicted"/>
<dbReference type="STRING" id="38300.SPRI_3626"/>
<dbReference type="OrthoDB" id="3870696at2"/>
<reference evidence="1 2" key="1">
    <citation type="submission" date="2015-08" db="EMBL/GenBank/DDBJ databases">
        <title>Genome sequence of the pristinamycin over-producing bacterium Streptomyces pristinaespiralis HCCB10218.</title>
        <authorList>
            <person name="Tian J."/>
            <person name="Yang J."/>
            <person name="Li L."/>
            <person name="Ruan L."/>
            <person name="Wei W."/>
            <person name="Zheng G."/>
            <person name="Wei Z."/>
            <person name="Yang S."/>
            <person name="Ge M."/>
            <person name="Jiang W."/>
            <person name="Lu Y."/>
        </authorList>
    </citation>
    <scope>NUCLEOTIDE SEQUENCE [LARGE SCALE GENOMIC DNA]</scope>
    <source>
        <strain evidence="1 2">HCCB 10218</strain>
    </source>
</reference>
<evidence type="ECO:0000313" key="2">
    <source>
        <dbReference type="Proteomes" id="UP000060513"/>
    </source>
</evidence>
<dbReference type="PATRIC" id="fig|38300.4.peg.3803"/>
<gene>
    <name evidence="1" type="ORF">SPRI_3626</name>
</gene>
<evidence type="ECO:0000313" key="1">
    <source>
        <dbReference type="EMBL" id="ALC21932.1"/>
    </source>
</evidence>
<protein>
    <submittedName>
        <fullName evidence="1">Uncharacterized protein</fullName>
    </submittedName>
</protein>